<accession>A0ABQ7F6D2</accession>
<gene>
    <name evidence="2" type="ORF">DY000_02048166</name>
</gene>
<dbReference type="Proteomes" id="UP000266723">
    <property type="component" value="Unassembled WGS sequence"/>
</dbReference>
<feature type="region of interest" description="Disordered" evidence="1">
    <location>
        <begin position="50"/>
        <end position="90"/>
    </location>
</feature>
<dbReference type="EMBL" id="QGKV02000297">
    <property type="protein sequence ID" value="KAF3611513.1"/>
    <property type="molecule type" value="Genomic_DNA"/>
</dbReference>
<organism evidence="2 3">
    <name type="scientific">Brassica cretica</name>
    <name type="common">Mustard</name>
    <dbReference type="NCBI Taxonomy" id="69181"/>
    <lineage>
        <taxon>Eukaryota</taxon>
        <taxon>Viridiplantae</taxon>
        <taxon>Streptophyta</taxon>
        <taxon>Embryophyta</taxon>
        <taxon>Tracheophyta</taxon>
        <taxon>Spermatophyta</taxon>
        <taxon>Magnoliopsida</taxon>
        <taxon>eudicotyledons</taxon>
        <taxon>Gunneridae</taxon>
        <taxon>Pentapetalae</taxon>
        <taxon>rosids</taxon>
        <taxon>malvids</taxon>
        <taxon>Brassicales</taxon>
        <taxon>Brassicaceae</taxon>
        <taxon>Brassiceae</taxon>
        <taxon>Brassica</taxon>
    </lineage>
</organism>
<feature type="compositionally biased region" description="Basic and acidic residues" evidence="1">
    <location>
        <begin position="50"/>
        <end position="59"/>
    </location>
</feature>
<protein>
    <submittedName>
        <fullName evidence="2">Uncharacterized protein</fullName>
    </submittedName>
</protein>
<name>A0ABQ7F6D2_BRACR</name>
<feature type="compositionally biased region" description="Polar residues" evidence="1">
    <location>
        <begin position="69"/>
        <end position="83"/>
    </location>
</feature>
<evidence type="ECO:0000256" key="1">
    <source>
        <dbReference type="SAM" id="MobiDB-lite"/>
    </source>
</evidence>
<feature type="compositionally biased region" description="Basic and acidic residues" evidence="1">
    <location>
        <begin position="1"/>
        <end position="12"/>
    </location>
</feature>
<reference evidence="2 3" key="1">
    <citation type="journal article" date="2020" name="BMC Genomics">
        <title>Intraspecific diversification of the crop wild relative Brassica cretica Lam. using demographic model selection.</title>
        <authorList>
            <person name="Kioukis A."/>
            <person name="Michalopoulou V.A."/>
            <person name="Briers L."/>
            <person name="Pirintsos S."/>
            <person name="Studholme D.J."/>
            <person name="Pavlidis P."/>
            <person name="Sarris P.F."/>
        </authorList>
    </citation>
    <scope>NUCLEOTIDE SEQUENCE [LARGE SCALE GENOMIC DNA]</scope>
    <source>
        <strain evidence="3">cv. PFS-1207/04</strain>
    </source>
</reference>
<evidence type="ECO:0000313" key="3">
    <source>
        <dbReference type="Proteomes" id="UP000266723"/>
    </source>
</evidence>
<feature type="region of interest" description="Disordered" evidence="1">
    <location>
        <begin position="1"/>
        <end position="29"/>
    </location>
</feature>
<sequence>MSSSPSEKKSSDVEMGEANSALPTPAMHEATPTFVAGFLSFKERLSRCSAEKEGGHRIQPEVPAILSSPAMSTSARGNKSSGDATPLAESAMVPVQVPEVSAQPSGSSTTPVPALKEERATELMIFTLA</sequence>
<comment type="caution">
    <text evidence="2">The sequence shown here is derived from an EMBL/GenBank/DDBJ whole genome shotgun (WGS) entry which is preliminary data.</text>
</comment>
<keyword evidence="3" id="KW-1185">Reference proteome</keyword>
<proteinExistence type="predicted"/>
<evidence type="ECO:0000313" key="2">
    <source>
        <dbReference type="EMBL" id="KAF3611513.1"/>
    </source>
</evidence>